<sequence length="84" mass="9389">MEIENTIKKIMVAYLLPGAQADRIGLDDSLRHVHGLDSLGVVELRVQCEDLFGIRISDRDFLSENFASVRTVAALVRRLLHEAA</sequence>
<organism evidence="2 3">
    <name type="scientific">Sinosporangium album</name>
    <dbReference type="NCBI Taxonomy" id="504805"/>
    <lineage>
        <taxon>Bacteria</taxon>
        <taxon>Bacillati</taxon>
        <taxon>Actinomycetota</taxon>
        <taxon>Actinomycetes</taxon>
        <taxon>Streptosporangiales</taxon>
        <taxon>Streptosporangiaceae</taxon>
        <taxon>Sinosporangium</taxon>
    </lineage>
</organism>
<dbReference type="EMBL" id="FNCN01000003">
    <property type="protein sequence ID" value="SDG34597.1"/>
    <property type="molecule type" value="Genomic_DNA"/>
</dbReference>
<evidence type="ECO:0000259" key="1">
    <source>
        <dbReference type="PROSITE" id="PS50075"/>
    </source>
</evidence>
<evidence type="ECO:0000313" key="2">
    <source>
        <dbReference type="EMBL" id="SDG34597.1"/>
    </source>
</evidence>
<dbReference type="AlphaFoldDB" id="A0A1G7TGV4"/>
<feature type="domain" description="Carrier" evidence="1">
    <location>
        <begin position="1"/>
        <end position="80"/>
    </location>
</feature>
<dbReference type="Pfam" id="PF00550">
    <property type="entry name" value="PP-binding"/>
    <property type="match status" value="1"/>
</dbReference>
<dbReference type="InterPro" id="IPR036736">
    <property type="entry name" value="ACP-like_sf"/>
</dbReference>
<reference evidence="2 3" key="1">
    <citation type="submission" date="2016-10" db="EMBL/GenBank/DDBJ databases">
        <authorList>
            <person name="de Groot N.N."/>
        </authorList>
    </citation>
    <scope>NUCLEOTIDE SEQUENCE [LARGE SCALE GENOMIC DNA]</scope>
    <source>
        <strain evidence="2 3">CPCC 201354</strain>
    </source>
</reference>
<dbReference type="InterPro" id="IPR009081">
    <property type="entry name" value="PP-bd_ACP"/>
</dbReference>
<dbReference type="OrthoDB" id="3395095at2"/>
<keyword evidence="3" id="KW-1185">Reference proteome</keyword>
<protein>
    <submittedName>
        <fullName evidence="2">Acyl carrier protein</fullName>
    </submittedName>
</protein>
<accession>A0A1G7TGV4</accession>
<gene>
    <name evidence="2" type="ORF">SAMN05421505_103277</name>
</gene>
<dbReference type="Proteomes" id="UP000198923">
    <property type="component" value="Unassembled WGS sequence"/>
</dbReference>
<dbReference type="RefSeq" id="WP_093168587.1">
    <property type="nucleotide sequence ID" value="NZ_FNCN01000003.1"/>
</dbReference>
<dbReference type="STRING" id="504805.SAMN05421505_103277"/>
<evidence type="ECO:0000313" key="3">
    <source>
        <dbReference type="Proteomes" id="UP000198923"/>
    </source>
</evidence>
<dbReference type="Gene3D" id="1.10.1200.10">
    <property type="entry name" value="ACP-like"/>
    <property type="match status" value="1"/>
</dbReference>
<proteinExistence type="predicted"/>
<dbReference type="PROSITE" id="PS50075">
    <property type="entry name" value="CARRIER"/>
    <property type="match status" value="1"/>
</dbReference>
<name>A0A1G7TGV4_9ACTN</name>
<dbReference type="SUPFAM" id="SSF47336">
    <property type="entry name" value="ACP-like"/>
    <property type="match status" value="1"/>
</dbReference>